<dbReference type="Proteomes" id="UP000282312">
    <property type="component" value="Unassembled WGS sequence"/>
</dbReference>
<dbReference type="SMART" id="SM00530">
    <property type="entry name" value="HTH_XRE"/>
    <property type="match status" value="1"/>
</dbReference>
<dbReference type="RefSeq" id="WP_124778303.1">
    <property type="nucleotide sequence ID" value="NZ_QGSZ01000386.1"/>
</dbReference>
<dbReference type="Gene3D" id="1.10.260.40">
    <property type="entry name" value="lambda repressor-like DNA-binding domains"/>
    <property type="match status" value="1"/>
</dbReference>
<dbReference type="InterPro" id="IPR001387">
    <property type="entry name" value="Cro/C1-type_HTH"/>
</dbReference>
<sequence>MTSSEAAADAMPGEIVRRRLREVRRRRKLNATEAAEMFGDPTMSATVLMNIEAGRRQTEPTVDELIRFAYILDVPPAALLMAEGGQVQVAPGVTVDPGRFRRWVLGQEPLDGVDEARYRAAAKLLNDDDQSVAPELREEFLSKAQVAFDAFFADSEEIRRKTRQQVRGVLGEIREAVVSGTEPAELAAKIDEFLNRLG</sequence>
<evidence type="ECO:0000313" key="2">
    <source>
        <dbReference type="EMBL" id="RQW94293.1"/>
    </source>
</evidence>
<dbReference type="EMBL" id="QGSZ01000386">
    <property type="protein sequence ID" value="RQW94293.1"/>
    <property type="molecule type" value="Genomic_DNA"/>
</dbReference>
<dbReference type="Pfam" id="PF01381">
    <property type="entry name" value="HTH_3"/>
    <property type="match status" value="1"/>
</dbReference>
<dbReference type="InterPro" id="IPR010982">
    <property type="entry name" value="Lambda_DNA-bd_dom_sf"/>
</dbReference>
<name>A0A3N9W0N3_9ACTN</name>
<dbReference type="GO" id="GO:0003677">
    <property type="term" value="F:DNA binding"/>
    <property type="evidence" value="ECO:0007669"/>
    <property type="project" value="InterPro"/>
</dbReference>
<accession>A0A3N9W0N3</accession>
<proteinExistence type="predicted"/>
<feature type="domain" description="HTH cro/C1-type" evidence="1">
    <location>
        <begin position="20"/>
        <end position="79"/>
    </location>
</feature>
<dbReference type="PROSITE" id="PS50943">
    <property type="entry name" value="HTH_CROC1"/>
    <property type="match status" value="1"/>
</dbReference>
<reference evidence="2 3" key="1">
    <citation type="submission" date="2018-05" db="EMBL/GenBank/DDBJ databases">
        <title>Micromonospora from Atacama Desert.</title>
        <authorList>
            <person name="Carro L."/>
            <person name="Goodfellow M."/>
            <person name="Klenk H.-P."/>
        </authorList>
    </citation>
    <scope>NUCLEOTIDE SEQUENCE [LARGE SCALE GENOMIC DNA]</scope>
    <source>
        <strain evidence="2 3">LB39</strain>
    </source>
</reference>
<gene>
    <name evidence="2" type="ORF">DLJ59_34585</name>
</gene>
<protein>
    <recommendedName>
        <fullName evidence="1">HTH cro/C1-type domain-containing protein</fullName>
    </recommendedName>
</protein>
<keyword evidence="3" id="KW-1185">Reference proteome</keyword>
<dbReference type="SUPFAM" id="SSF47413">
    <property type="entry name" value="lambda repressor-like DNA-binding domains"/>
    <property type="match status" value="1"/>
</dbReference>
<evidence type="ECO:0000313" key="3">
    <source>
        <dbReference type="Proteomes" id="UP000282312"/>
    </source>
</evidence>
<dbReference type="OrthoDB" id="3382842at2"/>
<organism evidence="2 3">
    <name type="scientific">Micromonospora inaquosa</name>
    <dbReference type="NCBI Taxonomy" id="2203716"/>
    <lineage>
        <taxon>Bacteria</taxon>
        <taxon>Bacillati</taxon>
        <taxon>Actinomycetota</taxon>
        <taxon>Actinomycetes</taxon>
        <taxon>Micromonosporales</taxon>
        <taxon>Micromonosporaceae</taxon>
        <taxon>Micromonospora</taxon>
    </lineage>
</organism>
<comment type="caution">
    <text evidence="2">The sequence shown here is derived from an EMBL/GenBank/DDBJ whole genome shotgun (WGS) entry which is preliminary data.</text>
</comment>
<evidence type="ECO:0000259" key="1">
    <source>
        <dbReference type="PROSITE" id="PS50943"/>
    </source>
</evidence>
<dbReference type="AlphaFoldDB" id="A0A3N9W0N3"/>